<dbReference type="PANTHER" id="PTHR46018:SF7">
    <property type="entry name" value="RIBONUCLEASE Z"/>
    <property type="match status" value="1"/>
</dbReference>
<dbReference type="PANTHER" id="PTHR46018">
    <property type="entry name" value="ZINC PHOSPHODIESTERASE ELAC PROTEIN 1"/>
    <property type="match status" value="1"/>
</dbReference>
<dbReference type="SUPFAM" id="SSF56281">
    <property type="entry name" value="Metallo-hydrolase/oxidoreductase"/>
    <property type="match status" value="1"/>
</dbReference>
<evidence type="ECO:0000313" key="2">
    <source>
        <dbReference type="EMBL" id="MBE1489812.1"/>
    </source>
</evidence>
<accession>A0A927R055</accession>
<dbReference type="SMART" id="SM00849">
    <property type="entry name" value="Lactamase_B"/>
    <property type="match status" value="1"/>
</dbReference>
<dbReference type="InterPro" id="IPR036866">
    <property type="entry name" value="RibonucZ/Hydroxyglut_hydro"/>
</dbReference>
<dbReference type="EMBL" id="JADBEB010000001">
    <property type="protein sequence ID" value="MBE1489812.1"/>
    <property type="molecule type" value="Genomic_DNA"/>
</dbReference>
<dbReference type="Pfam" id="PF12706">
    <property type="entry name" value="Lactamase_B_2"/>
    <property type="match status" value="1"/>
</dbReference>
<protein>
    <submittedName>
        <fullName evidence="2">Ribonuclease BN (tRNA processing enzyme)</fullName>
    </submittedName>
</protein>
<dbReference type="AlphaFoldDB" id="A0A927R055"/>
<name>A0A927R055_9ACTN</name>
<feature type="domain" description="Metallo-beta-lactamase" evidence="1">
    <location>
        <begin position="31"/>
        <end position="200"/>
    </location>
</feature>
<dbReference type="GO" id="GO:0042781">
    <property type="term" value="F:3'-tRNA processing endoribonuclease activity"/>
    <property type="evidence" value="ECO:0007669"/>
    <property type="project" value="TreeGrafter"/>
</dbReference>
<sequence>MSGVRVTFAGSGDAFGSGGRLQACVHLSPVDGPPILLDCGATALVGLKRHGIEPNDVGTVVLSHLHGDHFAGLPYLILDGQFRRRTGPLEVIGPPGTEERLRQVMELLFPGSTRITRRFEVTVHEIEPHGRLDLAGLSVQAYPAEHFAGAPALSLRIGLGGRVIAYSGDTAWTDTLITVADGADLFICEAYTSTRAVPFHLHLPMLRDNLPRLTCRRIVLTHAGPDVLARAGELDLEAHLELADDDRVIDI</sequence>
<dbReference type="Proteomes" id="UP000649753">
    <property type="component" value="Unassembled WGS sequence"/>
</dbReference>
<organism evidence="2 3">
    <name type="scientific">Plantactinospora soyae</name>
    <dbReference type="NCBI Taxonomy" id="1544732"/>
    <lineage>
        <taxon>Bacteria</taxon>
        <taxon>Bacillati</taxon>
        <taxon>Actinomycetota</taxon>
        <taxon>Actinomycetes</taxon>
        <taxon>Micromonosporales</taxon>
        <taxon>Micromonosporaceae</taxon>
        <taxon>Plantactinospora</taxon>
    </lineage>
</organism>
<dbReference type="Gene3D" id="3.60.15.10">
    <property type="entry name" value="Ribonuclease Z/Hydroxyacylglutathione hydrolase-like"/>
    <property type="match status" value="1"/>
</dbReference>
<dbReference type="InterPro" id="IPR001279">
    <property type="entry name" value="Metallo-B-lactamas"/>
</dbReference>
<gene>
    <name evidence="2" type="ORF">H4W31_005450</name>
</gene>
<reference evidence="2" key="1">
    <citation type="submission" date="2020-10" db="EMBL/GenBank/DDBJ databases">
        <title>Sequencing the genomes of 1000 actinobacteria strains.</title>
        <authorList>
            <person name="Klenk H.-P."/>
        </authorList>
    </citation>
    <scope>NUCLEOTIDE SEQUENCE</scope>
    <source>
        <strain evidence="2">DSM 46832</strain>
    </source>
</reference>
<evidence type="ECO:0000313" key="3">
    <source>
        <dbReference type="Proteomes" id="UP000649753"/>
    </source>
</evidence>
<dbReference type="CDD" id="cd07740">
    <property type="entry name" value="metallo-hydrolase-like_MBL-fold"/>
    <property type="match status" value="1"/>
</dbReference>
<dbReference type="RefSeq" id="WP_192769210.1">
    <property type="nucleotide sequence ID" value="NZ_JADBEB010000001.1"/>
</dbReference>
<evidence type="ECO:0000259" key="1">
    <source>
        <dbReference type="SMART" id="SM00849"/>
    </source>
</evidence>
<comment type="caution">
    <text evidence="2">The sequence shown here is derived from an EMBL/GenBank/DDBJ whole genome shotgun (WGS) entry which is preliminary data.</text>
</comment>
<proteinExistence type="predicted"/>
<keyword evidence="3" id="KW-1185">Reference proteome</keyword>